<keyword evidence="1" id="KW-0378">Hydrolase</keyword>
<keyword evidence="2" id="KW-1185">Reference proteome</keyword>
<reference evidence="1" key="1">
    <citation type="journal article" date="2021" name="Environ. Microbiol.">
        <title>Gene family expansions and transcriptome signatures uncover fungal adaptations to wood decay.</title>
        <authorList>
            <person name="Hage H."/>
            <person name="Miyauchi S."/>
            <person name="Viragh M."/>
            <person name="Drula E."/>
            <person name="Min B."/>
            <person name="Chaduli D."/>
            <person name="Navarro D."/>
            <person name="Favel A."/>
            <person name="Norest M."/>
            <person name="Lesage-Meessen L."/>
            <person name="Balint B."/>
            <person name="Merenyi Z."/>
            <person name="de Eugenio L."/>
            <person name="Morin E."/>
            <person name="Martinez A.T."/>
            <person name="Baldrian P."/>
            <person name="Stursova M."/>
            <person name="Martinez M.J."/>
            <person name="Novotny C."/>
            <person name="Magnuson J.K."/>
            <person name="Spatafora J.W."/>
            <person name="Maurice S."/>
            <person name="Pangilinan J."/>
            <person name="Andreopoulos W."/>
            <person name="LaButti K."/>
            <person name="Hundley H."/>
            <person name="Na H."/>
            <person name="Kuo A."/>
            <person name="Barry K."/>
            <person name="Lipzen A."/>
            <person name="Henrissat B."/>
            <person name="Riley R."/>
            <person name="Ahrendt S."/>
            <person name="Nagy L.G."/>
            <person name="Grigoriev I.V."/>
            <person name="Martin F."/>
            <person name="Rosso M.N."/>
        </authorList>
    </citation>
    <scope>NUCLEOTIDE SEQUENCE</scope>
    <source>
        <strain evidence="1">CBS 384.51</strain>
    </source>
</reference>
<evidence type="ECO:0000313" key="2">
    <source>
        <dbReference type="Proteomes" id="UP001055072"/>
    </source>
</evidence>
<evidence type="ECO:0000313" key="1">
    <source>
        <dbReference type="EMBL" id="KAI0092113.1"/>
    </source>
</evidence>
<sequence>MVRRAASTSTSVSQEYPGAIGSTSIKTEKIKGTMARRVESDEEEEEVLRQTQDGVYDDENSEDEEAGVDNVEGHDSPKSRKRARANIQGDARPSGSGNKGKGKVESATLPRDVDGYIPGSILRVQLRNFVTYDYVEFSPGPFLNMILGPNGTGKSSIACAICLGLNFPTSVLGRQSDLQSFVKLGKDDGHIEIELKGPKGRPNIIVKRTLSARSKSSQFTINGSTVTGREVNQRVQELNVQVTNLCSFLPQDKVAEFAGMTRPQLLRETQRAAGNANLTNWHDTLIESGKELKVMQEKLDSDQSRLHNDQQRNANLERDVKLYEERQQLEREIEFLELLLPFREYLEALDLYNETKRVQRRLHDEVRALKKKHAPYLALQQTFKTQFEAITKRRDDLKSSSRQKFKIMRTKWDEGDRLDQEAETHKNRLDSLRQTERDRAKKIESLKERIARLEREVANPPDVEDDEDIKRDIVAARSASQAISERQRKLVESQHEVVARETSYKIDISENTRQLQQLESASHRKLQFLIAWDKDCGDTVTWLRANRHRFRMEVFEPAMLSITIPDQRFIASVEACFDANQLKTFVAQCEEDYQLLNRLIVDTPEAIGRKARVNTWYRVQPPNGSRPPLSPEELHRLGFDGYALDYVECPEGMKWWLKSSVALHRTAIALNPGRVNPTEAMNVLSRDGSISYIVGSVFNNVRRSRYGKRLAQNSTREIGKARNLAATAVDPEVKRRYEQAVVEAQEGLRLCQAEIEQLSEQEAQIQAEHKEAKQQHEEALARRAEAGRQIKLHERAIFSLSNSKSDLERLLNAPSIEADRIQLKKKILKLAKQRADILKDYQRLMQSAMKEQADSTRAGLEHLQISAKKAAVDTLCSEQKQEHDEAVIRYGAAEQKYLAAKDDAKIKLTLSTAKLDNASDPTRQRFQELEESDNRDPRSSEELETELGALKAQLDMNMHTNPGVVEQYKQRQIEIAQLSQSIEELEEKMGKVQDRIQRTRDMWEPALVQLVDNIGSRFSAAFDRIGCAGEVRVAQHEDFDKWAIEIYVKFRDEERLQLLSAERQSGGERSLTTILYLMSLTAHAKAPFSLVDEINQGMDTEYERTAHNSLVDVTCEADAGQYFLITPKLLPNLRYHKRMKVLCVNNGEWLPDNNPSGNMMNMINAYVQHRASGGSS</sequence>
<gene>
    <name evidence="1" type="ORF">BDY19DRAFT_928368</name>
</gene>
<dbReference type="Proteomes" id="UP001055072">
    <property type="component" value="Unassembled WGS sequence"/>
</dbReference>
<organism evidence="1 2">
    <name type="scientific">Irpex rosettiformis</name>
    <dbReference type="NCBI Taxonomy" id="378272"/>
    <lineage>
        <taxon>Eukaryota</taxon>
        <taxon>Fungi</taxon>
        <taxon>Dikarya</taxon>
        <taxon>Basidiomycota</taxon>
        <taxon>Agaricomycotina</taxon>
        <taxon>Agaricomycetes</taxon>
        <taxon>Polyporales</taxon>
        <taxon>Irpicaceae</taxon>
        <taxon>Irpex</taxon>
    </lineage>
</organism>
<protein>
    <submittedName>
        <fullName evidence="1">P-loop containing nucleoside triphosphate hydrolase protein</fullName>
    </submittedName>
</protein>
<accession>A0ACB8UCS1</accession>
<dbReference type="EMBL" id="MU274904">
    <property type="protein sequence ID" value="KAI0092113.1"/>
    <property type="molecule type" value="Genomic_DNA"/>
</dbReference>
<proteinExistence type="predicted"/>
<name>A0ACB8UCS1_9APHY</name>
<comment type="caution">
    <text evidence="1">The sequence shown here is derived from an EMBL/GenBank/DDBJ whole genome shotgun (WGS) entry which is preliminary data.</text>
</comment>